<reference evidence="6" key="2">
    <citation type="journal article" date="2023" name="Science">
        <title>Genomic signatures of disease resistance in endangered staghorn corals.</title>
        <authorList>
            <person name="Vollmer S.V."/>
            <person name="Selwyn J.D."/>
            <person name="Despard B.A."/>
            <person name="Roesel C.L."/>
        </authorList>
    </citation>
    <scope>NUCLEOTIDE SEQUENCE</scope>
    <source>
        <strain evidence="6">K2</strain>
    </source>
</reference>
<dbReference type="InterPro" id="IPR000477">
    <property type="entry name" value="RT_dom"/>
</dbReference>
<gene>
    <name evidence="6" type="ORF">P5673_030153</name>
</gene>
<dbReference type="InterPro" id="IPR013762">
    <property type="entry name" value="Integrase-like_cat_sf"/>
</dbReference>
<evidence type="ECO:0000259" key="4">
    <source>
        <dbReference type="PROSITE" id="PS50878"/>
    </source>
</evidence>
<keyword evidence="7" id="KW-1185">Reference proteome</keyword>
<protein>
    <submittedName>
        <fullName evidence="6">Pro-Pol polyprotein</fullName>
    </submittedName>
</protein>
<dbReference type="GO" id="GO:0006310">
    <property type="term" value="P:DNA recombination"/>
    <property type="evidence" value="ECO:0007669"/>
    <property type="project" value="UniProtKB-KW"/>
</dbReference>
<sequence>MASNYELNLRRRDAMRPQFKSEFAKGLCSSTNPADEFLFGGDTAKRIKEIAELNKNKVCKAQPSRPQGRGQRFSPYPQRGFRGYIRGRGRAFRGRGSGPSGYQQQQQYFQHAPQSEKKSGSRANQNWYVNYECDTVKAKISNQPPFKAGNTGNCIFEWQKISSDPEVLDFIQHCHIEFTDNPCKYSTYGQRHFNSQEQSVIDSEVGKLLQLGVISQSVHQQEECLSPIFVVPKPDGSHRLIFNFKSCNEAVLFRHFKMDALSTVINLIRPAVYMASLDLKHAYYTIPIAAEHRKYLKFVWGGQLYEFQTLPMGLTSSPRIFTKIMKPVLASLRQRGYTSSSYIDDFYLQGADFVDCCNNVKDTVDLFLRLGFFIHPEKCILTPTQEITFLGFILHSTTMMVYLSDKKKEKLKSLCTQALDGDILSIRFVARVIGKIVSSLPGSEFGKLHYRNLERDKIRALALNRGDYDAKMQLSVLAKEDLLWWVENVQQAYWRIIHAPITYVFQTDASDTGWGISCSSHDSWKSQGLWSREQGVLHINVRELYVLHICLTIFCSKLSDVHIQFQLDNVTAVAYVNQMGGSKSIACDLLAHKIWSWCIARSIWLSAVHIPGCTNVEADLLSRNCYSDHEWQLNRVVFQKLRAVFPALSTDLFASVLNAQLPRYVSLNPDPMLRSLMHLVYHGRLNSQMPEENRGRASRRGFGGTSLDHTDMVPTSIAAVNPSSQTHVVDCRNGACSSSVSPQSSLHEGEVKIDGMSFIRRHYEERGFSEHVAKVLLDSWRPSTQKQYAVYLKKWTVFCRERQITAYSPTLMDVLEFLHTQLHLSYSALNTARSALSCVISIDNVPVGQHPLVCRFVKGAFERKPPSRKYYAIWDVRQVLNFLKTMSPNSSLSLMELSLKLSMLLALVSIQRKQTLLQLNINNEYLKKSDEEFVFILSRHVKQSRPHYSIPPVIIPRYTLDTDIFPYVCLEDYIERTKSLRHDDVLLISTIKPHRAIGSQTLARWIKTVLQLAGVDIDMFKPHSTRHAASTAAYQASVPLDEILQRAGWSNANDSITSM</sequence>
<keyword evidence="1" id="KW-0238">DNA-binding</keyword>
<dbReference type="EMBL" id="JARQWQ010000127">
    <property type="protein sequence ID" value="KAK2549330.1"/>
    <property type="molecule type" value="Genomic_DNA"/>
</dbReference>
<accession>A0AAD9PUJ5</accession>
<evidence type="ECO:0000313" key="7">
    <source>
        <dbReference type="Proteomes" id="UP001249851"/>
    </source>
</evidence>
<evidence type="ECO:0000256" key="1">
    <source>
        <dbReference type="ARBA" id="ARBA00023125"/>
    </source>
</evidence>
<dbReference type="AlphaFoldDB" id="A0AAD9PUJ5"/>
<dbReference type="PROSITE" id="PS51898">
    <property type="entry name" value="TYR_RECOMBINASE"/>
    <property type="match status" value="1"/>
</dbReference>
<feature type="domain" description="Reverse transcriptase" evidence="4">
    <location>
        <begin position="212"/>
        <end position="394"/>
    </location>
</feature>
<keyword evidence="2" id="KW-0233">DNA recombination</keyword>
<dbReference type="InterPro" id="IPR052055">
    <property type="entry name" value="Hepadnavirus_pol/RT"/>
</dbReference>
<evidence type="ECO:0000313" key="6">
    <source>
        <dbReference type="EMBL" id="KAK2549330.1"/>
    </source>
</evidence>
<dbReference type="InterPro" id="IPR043128">
    <property type="entry name" value="Rev_trsase/Diguanyl_cyclase"/>
</dbReference>
<name>A0AAD9PUJ5_ACRCE</name>
<dbReference type="PANTHER" id="PTHR33050">
    <property type="entry name" value="REVERSE TRANSCRIPTASE DOMAIN-CONTAINING PROTEIN"/>
    <property type="match status" value="1"/>
</dbReference>
<proteinExistence type="predicted"/>
<dbReference type="SUPFAM" id="SSF56672">
    <property type="entry name" value="DNA/RNA polymerases"/>
    <property type="match status" value="1"/>
</dbReference>
<dbReference type="Pfam" id="PF00078">
    <property type="entry name" value="RVT_1"/>
    <property type="match status" value="1"/>
</dbReference>
<dbReference type="CDD" id="cd09275">
    <property type="entry name" value="RNase_HI_RT_DIRS1"/>
    <property type="match status" value="1"/>
</dbReference>
<dbReference type="InterPro" id="IPR043502">
    <property type="entry name" value="DNA/RNA_pol_sf"/>
</dbReference>
<dbReference type="CDD" id="cd01647">
    <property type="entry name" value="RT_LTR"/>
    <property type="match status" value="1"/>
</dbReference>
<dbReference type="Gene3D" id="1.10.150.130">
    <property type="match status" value="1"/>
</dbReference>
<dbReference type="Pfam" id="PF00589">
    <property type="entry name" value="Phage_integrase"/>
    <property type="match status" value="1"/>
</dbReference>
<dbReference type="InterPro" id="IPR011010">
    <property type="entry name" value="DNA_brk_join_enz"/>
</dbReference>
<dbReference type="GO" id="GO:0003677">
    <property type="term" value="F:DNA binding"/>
    <property type="evidence" value="ECO:0007669"/>
    <property type="project" value="UniProtKB-KW"/>
</dbReference>
<evidence type="ECO:0000256" key="2">
    <source>
        <dbReference type="ARBA" id="ARBA00023172"/>
    </source>
</evidence>
<comment type="caution">
    <text evidence="6">The sequence shown here is derived from an EMBL/GenBank/DDBJ whole genome shotgun (WGS) entry which is preliminary data.</text>
</comment>
<feature type="region of interest" description="Disordered" evidence="3">
    <location>
        <begin position="60"/>
        <end position="122"/>
    </location>
</feature>
<dbReference type="Gene3D" id="3.30.70.270">
    <property type="match status" value="1"/>
</dbReference>
<evidence type="ECO:0000256" key="3">
    <source>
        <dbReference type="SAM" id="MobiDB-lite"/>
    </source>
</evidence>
<dbReference type="InterPro" id="IPR010998">
    <property type="entry name" value="Integrase_recombinase_N"/>
</dbReference>
<organism evidence="6 7">
    <name type="scientific">Acropora cervicornis</name>
    <name type="common">Staghorn coral</name>
    <dbReference type="NCBI Taxonomy" id="6130"/>
    <lineage>
        <taxon>Eukaryota</taxon>
        <taxon>Metazoa</taxon>
        <taxon>Cnidaria</taxon>
        <taxon>Anthozoa</taxon>
        <taxon>Hexacorallia</taxon>
        <taxon>Scleractinia</taxon>
        <taxon>Astrocoeniina</taxon>
        <taxon>Acroporidae</taxon>
        <taxon>Acropora</taxon>
    </lineage>
</organism>
<dbReference type="Gene3D" id="1.10.443.10">
    <property type="entry name" value="Intergrase catalytic core"/>
    <property type="match status" value="1"/>
</dbReference>
<dbReference type="GO" id="GO:0015074">
    <property type="term" value="P:DNA integration"/>
    <property type="evidence" value="ECO:0007669"/>
    <property type="project" value="InterPro"/>
</dbReference>
<reference evidence="6" key="1">
    <citation type="journal article" date="2023" name="G3 (Bethesda)">
        <title>Whole genome assembly and annotation of the endangered Caribbean coral Acropora cervicornis.</title>
        <authorList>
            <person name="Selwyn J.D."/>
            <person name="Vollmer S.V."/>
        </authorList>
    </citation>
    <scope>NUCLEOTIDE SEQUENCE</scope>
    <source>
        <strain evidence="6">K2</strain>
    </source>
</reference>
<dbReference type="PROSITE" id="PS50878">
    <property type="entry name" value="RT_POL"/>
    <property type="match status" value="1"/>
</dbReference>
<evidence type="ECO:0000259" key="5">
    <source>
        <dbReference type="PROSITE" id="PS51898"/>
    </source>
</evidence>
<dbReference type="InterPro" id="IPR002104">
    <property type="entry name" value="Integrase_catalytic"/>
</dbReference>
<dbReference type="Proteomes" id="UP001249851">
    <property type="component" value="Unassembled WGS sequence"/>
</dbReference>
<dbReference type="Gene3D" id="3.10.10.10">
    <property type="entry name" value="HIV Type 1 Reverse Transcriptase, subunit A, domain 1"/>
    <property type="match status" value="1"/>
</dbReference>
<dbReference type="PANTHER" id="PTHR33050:SF7">
    <property type="entry name" value="RIBONUCLEASE H"/>
    <property type="match status" value="1"/>
</dbReference>
<feature type="domain" description="Tyr recombinase" evidence="5">
    <location>
        <begin position="864"/>
        <end position="1059"/>
    </location>
</feature>
<dbReference type="SUPFAM" id="SSF56349">
    <property type="entry name" value="DNA breaking-rejoining enzymes"/>
    <property type="match status" value="1"/>
</dbReference>